<keyword evidence="4" id="KW-1185">Reference proteome</keyword>
<feature type="compositionally biased region" description="Acidic residues" evidence="1">
    <location>
        <begin position="174"/>
        <end position="187"/>
    </location>
</feature>
<feature type="compositionally biased region" description="Basic and acidic residues" evidence="1">
    <location>
        <begin position="123"/>
        <end position="138"/>
    </location>
</feature>
<organism evidence="3 4">
    <name type="scientific">Aldrovandia affinis</name>
    <dbReference type="NCBI Taxonomy" id="143900"/>
    <lineage>
        <taxon>Eukaryota</taxon>
        <taxon>Metazoa</taxon>
        <taxon>Chordata</taxon>
        <taxon>Craniata</taxon>
        <taxon>Vertebrata</taxon>
        <taxon>Euteleostomi</taxon>
        <taxon>Actinopterygii</taxon>
        <taxon>Neopterygii</taxon>
        <taxon>Teleostei</taxon>
        <taxon>Notacanthiformes</taxon>
        <taxon>Halosauridae</taxon>
        <taxon>Aldrovandia</taxon>
    </lineage>
</organism>
<evidence type="ECO:0000313" key="3">
    <source>
        <dbReference type="EMBL" id="KAJ8388739.1"/>
    </source>
</evidence>
<evidence type="ECO:0000256" key="1">
    <source>
        <dbReference type="SAM" id="MobiDB-lite"/>
    </source>
</evidence>
<dbReference type="InterPro" id="IPR000210">
    <property type="entry name" value="BTB/POZ_dom"/>
</dbReference>
<feature type="region of interest" description="Disordered" evidence="1">
    <location>
        <begin position="94"/>
        <end position="257"/>
    </location>
</feature>
<dbReference type="GO" id="GO:0000981">
    <property type="term" value="F:DNA-binding transcription factor activity, RNA polymerase II-specific"/>
    <property type="evidence" value="ECO:0007669"/>
    <property type="project" value="TreeGrafter"/>
</dbReference>
<reference evidence="3" key="1">
    <citation type="journal article" date="2023" name="Science">
        <title>Genome structures resolve the early diversification of teleost fishes.</title>
        <authorList>
            <person name="Parey E."/>
            <person name="Louis A."/>
            <person name="Montfort J."/>
            <person name="Bouchez O."/>
            <person name="Roques C."/>
            <person name="Iampietro C."/>
            <person name="Lluch J."/>
            <person name="Castinel A."/>
            <person name="Donnadieu C."/>
            <person name="Desvignes T."/>
            <person name="Floi Bucao C."/>
            <person name="Jouanno E."/>
            <person name="Wen M."/>
            <person name="Mejri S."/>
            <person name="Dirks R."/>
            <person name="Jansen H."/>
            <person name="Henkel C."/>
            <person name="Chen W.J."/>
            <person name="Zahm M."/>
            <person name="Cabau C."/>
            <person name="Klopp C."/>
            <person name="Thompson A.W."/>
            <person name="Robinson-Rechavi M."/>
            <person name="Braasch I."/>
            <person name="Lecointre G."/>
            <person name="Bobe J."/>
            <person name="Postlethwait J.H."/>
            <person name="Berthelot C."/>
            <person name="Roest Crollius H."/>
            <person name="Guiguen Y."/>
        </authorList>
    </citation>
    <scope>NUCLEOTIDE SEQUENCE</scope>
    <source>
        <strain evidence="3">NC1722</strain>
    </source>
</reference>
<dbReference type="AlphaFoldDB" id="A0AAD7WAD5"/>
<feature type="domain" description="BTB" evidence="2">
    <location>
        <begin position="28"/>
        <end position="59"/>
    </location>
</feature>
<sequence length="257" mass="27422">MSIRIQGMGHGANLLTELNRCRPSNSLCNEVLWVGGHSFPAHRVVLACVASYFQGLFSSGRGAGTFNLDFMAPANFEKPPKAEDTGLLSEYGWTAQGKRPGESPVDGGSPRAGEPLLHPPLRLKTEERQHGREKDGLGHRLLHCSAQPDPGTSSSGDPLEGLQMGPAEERLGIEEGDVLLEEDEADEEGGRPVLEEEEPGPQGNGGVEEQFHLSHDASNLHGWPGKRKADHALEYSCPLPGETDGAARPGTSGAQGR</sequence>
<gene>
    <name evidence="3" type="ORF">AAFF_G00129720</name>
</gene>
<dbReference type="PANTHER" id="PTHR46105">
    <property type="entry name" value="AGAP004733-PA"/>
    <property type="match status" value="1"/>
</dbReference>
<dbReference type="GO" id="GO:0000978">
    <property type="term" value="F:RNA polymerase II cis-regulatory region sequence-specific DNA binding"/>
    <property type="evidence" value="ECO:0007669"/>
    <property type="project" value="TreeGrafter"/>
</dbReference>
<dbReference type="PROSITE" id="PS50097">
    <property type="entry name" value="BTB"/>
    <property type="match status" value="1"/>
</dbReference>
<proteinExistence type="predicted"/>
<dbReference type="SUPFAM" id="SSF54695">
    <property type="entry name" value="POZ domain"/>
    <property type="match status" value="1"/>
</dbReference>
<dbReference type="Pfam" id="PF00651">
    <property type="entry name" value="BTB"/>
    <property type="match status" value="1"/>
</dbReference>
<dbReference type="InterPro" id="IPR050457">
    <property type="entry name" value="ZnFinger_BTB_dom_contain"/>
</dbReference>
<name>A0AAD7WAD5_9TELE</name>
<accession>A0AAD7WAD5</accession>
<dbReference type="Proteomes" id="UP001221898">
    <property type="component" value="Unassembled WGS sequence"/>
</dbReference>
<dbReference type="EMBL" id="JAINUG010000190">
    <property type="protein sequence ID" value="KAJ8388739.1"/>
    <property type="molecule type" value="Genomic_DNA"/>
</dbReference>
<comment type="caution">
    <text evidence="3">The sequence shown here is derived from an EMBL/GenBank/DDBJ whole genome shotgun (WGS) entry which is preliminary data.</text>
</comment>
<protein>
    <recommendedName>
        <fullName evidence="2">BTB domain-containing protein</fullName>
    </recommendedName>
</protein>
<dbReference type="Gene3D" id="3.30.710.10">
    <property type="entry name" value="Potassium Channel Kv1.1, Chain A"/>
    <property type="match status" value="1"/>
</dbReference>
<evidence type="ECO:0000313" key="4">
    <source>
        <dbReference type="Proteomes" id="UP001221898"/>
    </source>
</evidence>
<dbReference type="InterPro" id="IPR011333">
    <property type="entry name" value="SKP1/BTB/POZ_sf"/>
</dbReference>
<dbReference type="PANTHER" id="PTHR46105:SF6">
    <property type="entry name" value="ZINC FINGER AND BTB DOMAIN-CONTAINING PROTEIN 7A"/>
    <property type="match status" value="1"/>
</dbReference>
<evidence type="ECO:0000259" key="2">
    <source>
        <dbReference type="PROSITE" id="PS50097"/>
    </source>
</evidence>